<name>A0A2B4R633_STYPI</name>
<dbReference type="AlphaFoldDB" id="A0A2B4R633"/>
<dbReference type="Proteomes" id="UP000225706">
    <property type="component" value="Unassembled WGS sequence"/>
</dbReference>
<evidence type="ECO:0000313" key="2">
    <source>
        <dbReference type="EMBL" id="PFX11838.1"/>
    </source>
</evidence>
<dbReference type="STRING" id="50429.A0A2B4R633"/>
<dbReference type="Pfam" id="PF09588">
    <property type="entry name" value="YqaJ"/>
    <property type="match status" value="1"/>
</dbReference>
<reference evidence="3" key="1">
    <citation type="journal article" date="2017" name="bioRxiv">
        <title>Comparative analysis of the genomes of Stylophora pistillata and Acropora digitifera provides evidence for extensive differences between species of corals.</title>
        <authorList>
            <person name="Voolstra C.R."/>
            <person name="Li Y."/>
            <person name="Liew Y.J."/>
            <person name="Baumgarten S."/>
            <person name="Zoccola D."/>
            <person name="Flot J.-F."/>
            <person name="Tambutte S."/>
            <person name="Allemand D."/>
            <person name="Aranda M."/>
        </authorList>
    </citation>
    <scope>NUCLEOTIDE SEQUENCE [LARGE SCALE GENOMIC DNA]</scope>
</reference>
<dbReference type="PANTHER" id="PTHR47526:SF3">
    <property type="entry name" value="PHD-TYPE DOMAIN-CONTAINING PROTEIN"/>
    <property type="match status" value="1"/>
</dbReference>
<dbReference type="CDD" id="cd22343">
    <property type="entry name" value="PDDEXK_lambda_exonuclease-like"/>
    <property type="match status" value="1"/>
</dbReference>
<dbReference type="EMBL" id="LSMT01001831">
    <property type="protein sequence ID" value="PFX11838.1"/>
    <property type="molecule type" value="Genomic_DNA"/>
</dbReference>
<dbReference type="Gene3D" id="3.90.320.10">
    <property type="match status" value="1"/>
</dbReference>
<evidence type="ECO:0000259" key="1">
    <source>
        <dbReference type="Pfam" id="PF09588"/>
    </source>
</evidence>
<proteinExistence type="predicted"/>
<protein>
    <recommendedName>
        <fullName evidence="1">YqaJ viral recombinase domain-containing protein</fullName>
    </recommendedName>
</protein>
<keyword evidence="3" id="KW-1185">Reference proteome</keyword>
<gene>
    <name evidence="2" type="ORF">AWC38_SpisGene24305</name>
</gene>
<accession>A0A2B4R633</accession>
<comment type="caution">
    <text evidence="2">The sequence shown here is derived from an EMBL/GenBank/DDBJ whole genome shotgun (WGS) entry which is preliminary data.</text>
</comment>
<dbReference type="InterPro" id="IPR011335">
    <property type="entry name" value="Restrct_endonuc-II-like"/>
</dbReference>
<dbReference type="InterPro" id="IPR011604">
    <property type="entry name" value="PDDEXK-like_dom_sf"/>
</dbReference>
<sequence length="233" mass="26942">MIKQICYPEVAKFSTEATEQGCRHEPFAIRTYEELMKTTLVNFKVKECGLVINEDMPWLHAPPDLFCECDCCDEGIGEVKCPLCLENCDFESYVQKSNTCLTKDSQGRYTLPHDQSYYYQVQQQLFTTKRPFCDFVVCAVGLDQVMLVHQRILPGKPHWDSVVPKLENFWRVCVLPEILGRWSTRRDPLGWLDCVIIHEAQTLLFQIDKNIKGFQRATLGAVRQFDVMAGDFI</sequence>
<feature type="domain" description="YqaJ viral recombinase" evidence="1">
    <location>
        <begin position="12"/>
        <end position="129"/>
    </location>
</feature>
<dbReference type="GO" id="GO:0006281">
    <property type="term" value="P:DNA repair"/>
    <property type="evidence" value="ECO:0007669"/>
    <property type="project" value="UniProtKB-ARBA"/>
</dbReference>
<dbReference type="InterPro" id="IPR019080">
    <property type="entry name" value="YqaJ_viral_recombinase"/>
</dbReference>
<organism evidence="2 3">
    <name type="scientific">Stylophora pistillata</name>
    <name type="common">Smooth cauliflower coral</name>
    <dbReference type="NCBI Taxonomy" id="50429"/>
    <lineage>
        <taxon>Eukaryota</taxon>
        <taxon>Metazoa</taxon>
        <taxon>Cnidaria</taxon>
        <taxon>Anthozoa</taxon>
        <taxon>Hexacorallia</taxon>
        <taxon>Scleractinia</taxon>
        <taxon>Astrocoeniina</taxon>
        <taxon>Pocilloporidae</taxon>
        <taxon>Stylophora</taxon>
    </lineage>
</organism>
<evidence type="ECO:0000313" key="3">
    <source>
        <dbReference type="Proteomes" id="UP000225706"/>
    </source>
</evidence>
<dbReference type="SUPFAM" id="SSF52980">
    <property type="entry name" value="Restriction endonuclease-like"/>
    <property type="match status" value="1"/>
</dbReference>
<dbReference type="PANTHER" id="PTHR47526">
    <property type="entry name" value="ATP-DEPENDENT DNA HELICASE"/>
    <property type="match status" value="1"/>
</dbReference>